<keyword evidence="6" id="KW-0175">Coiled coil</keyword>
<evidence type="ECO:0000256" key="4">
    <source>
        <dbReference type="ARBA" id="ARBA00022989"/>
    </source>
</evidence>
<dbReference type="EMBL" id="JAPDFW010000091">
    <property type="protein sequence ID" value="KAJ5071175.1"/>
    <property type="molecule type" value="Genomic_DNA"/>
</dbReference>
<dbReference type="AlphaFoldDB" id="A0A9Q0LG26"/>
<dbReference type="Proteomes" id="UP001149090">
    <property type="component" value="Unassembled WGS sequence"/>
</dbReference>
<evidence type="ECO:0000313" key="9">
    <source>
        <dbReference type="EMBL" id="KAJ5071175.1"/>
    </source>
</evidence>
<feature type="transmembrane region" description="Helical" evidence="7">
    <location>
        <begin position="168"/>
        <end position="188"/>
    </location>
</feature>
<evidence type="ECO:0000259" key="8">
    <source>
        <dbReference type="PROSITE" id="PS50202"/>
    </source>
</evidence>
<dbReference type="GO" id="GO:0005789">
    <property type="term" value="C:endoplasmic reticulum membrane"/>
    <property type="evidence" value="ECO:0007669"/>
    <property type="project" value="InterPro"/>
</dbReference>
<evidence type="ECO:0000313" key="10">
    <source>
        <dbReference type="Proteomes" id="UP001149090"/>
    </source>
</evidence>
<dbReference type="InterPro" id="IPR013783">
    <property type="entry name" value="Ig-like_fold"/>
</dbReference>
<evidence type="ECO:0000256" key="7">
    <source>
        <dbReference type="SAM" id="Phobius"/>
    </source>
</evidence>
<proteinExistence type="inferred from homology"/>
<dbReference type="GO" id="GO:0005886">
    <property type="term" value="C:plasma membrane"/>
    <property type="evidence" value="ECO:0007669"/>
    <property type="project" value="TreeGrafter"/>
</dbReference>
<dbReference type="Gene3D" id="2.60.40.10">
    <property type="entry name" value="Immunoglobulins"/>
    <property type="match status" value="1"/>
</dbReference>
<evidence type="ECO:0000256" key="3">
    <source>
        <dbReference type="ARBA" id="ARBA00022692"/>
    </source>
</evidence>
<protein>
    <submittedName>
        <fullName evidence="9">Vesicle-associated membrane protein-associated protein</fullName>
    </submittedName>
</protein>
<comment type="similarity">
    <text evidence="2">Belongs to the VAMP-associated protein (VAP) (TC 9.B.17) family.</text>
</comment>
<dbReference type="OrthoDB" id="264603at2759"/>
<dbReference type="GO" id="GO:0090158">
    <property type="term" value="P:endoplasmic reticulum membrane organization"/>
    <property type="evidence" value="ECO:0007669"/>
    <property type="project" value="TreeGrafter"/>
</dbReference>
<comment type="caution">
    <text evidence="9">The sequence shown here is derived from an EMBL/GenBank/DDBJ whole genome shotgun (WGS) entry which is preliminary data.</text>
</comment>
<dbReference type="PROSITE" id="PS50202">
    <property type="entry name" value="MSP"/>
    <property type="match status" value="1"/>
</dbReference>
<gene>
    <name evidence="9" type="ORF">M0811_10659</name>
</gene>
<evidence type="ECO:0000256" key="1">
    <source>
        <dbReference type="ARBA" id="ARBA00004211"/>
    </source>
</evidence>
<name>A0A9Q0LG26_ANAIG</name>
<evidence type="ECO:0000256" key="5">
    <source>
        <dbReference type="ARBA" id="ARBA00023136"/>
    </source>
</evidence>
<dbReference type="InterPro" id="IPR008962">
    <property type="entry name" value="PapD-like_sf"/>
</dbReference>
<dbReference type="PANTHER" id="PTHR10809:SF6">
    <property type="entry name" value="AT11025P-RELATED"/>
    <property type="match status" value="1"/>
</dbReference>
<organism evidence="9 10">
    <name type="scientific">Anaeramoeba ignava</name>
    <name type="common">Anaerobic marine amoeba</name>
    <dbReference type="NCBI Taxonomy" id="1746090"/>
    <lineage>
        <taxon>Eukaryota</taxon>
        <taxon>Metamonada</taxon>
        <taxon>Anaeramoebidae</taxon>
        <taxon>Anaeramoeba</taxon>
    </lineage>
</organism>
<evidence type="ECO:0000256" key="6">
    <source>
        <dbReference type="SAM" id="Coils"/>
    </source>
</evidence>
<keyword evidence="5 7" id="KW-0472">Membrane</keyword>
<accession>A0A9Q0LG26</accession>
<keyword evidence="10" id="KW-1185">Reference proteome</keyword>
<dbReference type="Pfam" id="PF00635">
    <property type="entry name" value="Motile_Sperm"/>
    <property type="match status" value="1"/>
</dbReference>
<dbReference type="PANTHER" id="PTHR10809">
    <property type="entry name" value="VESICLE-ASSOCIATED MEMBRANE PROTEIN-ASSOCIATED PROTEIN"/>
    <property type="match status" value="1"/>
</dbReference>
<sequence length="196" mass="23228">MLSINPTVLNLPYSFNEYLLSSTFIQNKSSQKIIFKIKTTSPQTYFIKPHIGILSPNQIEEIFILFSPSIKSKRKSDQFLIQFHEIDLPDSSQINEDLISNQFSKISSQDLKLNYFQIIFAKRQFQNSQIEQLQHQLAKSQLQNSKLFRKIVHLEEKIKNMRKSSKKFNQMGILLFLFIILVAFYYIYQFKFNNQI</sequence>
<feature type="coiled-coil region" evidence="6">
    <location>
        <begin position="123"/>
        <end position="171"/>
    </location>
</feature>
<dbReference type="GO" id="GO:0061817">
    <property type="term" value="P:endoplasmic reticulum-plasma membrane tethering"/>
    <property type="evidence" value="ECO:0007669"/>
    <property type="project" value="TreeGrafter"/>
</dbReference>
<keyword evidence="3 7" id="KW-0812">Transmembrane</keyword>
<dbReference type="InterPro" id="IPR016763">
    <property type="entry name" value="VAP"/>
</dbReference>
<reference evidence="9" key="1">
    <citation type="submission" date="2022-10" db="EMBL/GenBank/DDBJ databases">
        <title>Novel sulphate-reducing endosymbionts in the free-living metamonad Anaeramoeba.</title>
        <authorList>
            <person name="Jerlstrom-Hultqvist J."/>
            <person name="Cepicka I."/>
            <person name="Gallot-Lavallee L."/>
            <person name="Salas-Leiva D."/>
            <person name="Curtis B.A."/>
            <person name="Zahonova K."/>
            <person name="Pipaliya S."/>
            <person name="Dacks J."/>
            <person name="Roger A.J."/>
        </authorList>
    </citation>
    <scope>NUCLEOTIDE SEQUENCE</scope>
    <source>
        <strain evidence="9">BMAN</strain>
    </source>
</reference>
<dbReference type="SUPFAM" id="SSF49354">
    <property type="entry name" value="PapD-like"/>
    <property type="match status" value="1"/>
</dbReference>
<evidence type="ECO:0000256" key="2">
    <source>
        <dbReference type="ARBA" id="ARBA00008932"/>
    </source>
</evidence>
<dbReference type="InterPro" id="IPR000535">
    <property type="entry name" value="MSP_dom"/>
</dbReference>
<comment type="subcellular location">
    <subcellularLocation>
        <location evidence="1">Membrane</location>
        <topology evidence="1">Single-pass type IV membrane protein</topology>
    </subcellularLocation>
</comment>
<feature type="domain" description="MSP" evidence="8">
    <location>
        <begin position="1"/>
        <end position="121"/>
    </location>
</feature>
<keyword evidence="4 7" id="KW-1133">Transmembrane helix</keyword>